<evidence type="ECO:0000313" key="3">
    <source>
        <dbReference type="EMBL" id="AGS52514.1"/>
    </source>
</evidence>
<feature type="coiled-coil region" evidence="1">
    <location>
        <begin position="4"/>
        <end position="38"/>
    </location>
</feature>
<evidence type="ECO:0000256" key="2">
    <source>
        <dbReference type="SAM" id="MobiDB-lite"/>
    </source>
</evidence>
<evidence type="ECO:0008006" key="4">
    <source>
        <dbReference type="Google" id="ProtNLM"/>
    </source>
</evidence>
<name>A0A806KHP5_9BACT</name>
<protein>
    <recommendedName>
        <fullName evidence="4">DUF3847 domain-containing protein</fullName>
    </recommendedName>
</protein>
<dbReference type="EMBL" id="JQ844200">
    <property type="protein sequence ID" value="AGS52514.1"/>
    <property type="molecule type" value="Genomic_DNA"/>
</dbReference>
<sequence length="134" mass="14508">MSNRKTIEERIENARAELAQKEAQVRRLLQQQKAQDRKERAHRLCSRGALVEKLLPGLAELTDEQFDVFVNKTLLTGYAERTLRQLLPAEPESGAGRNGGADAQQGGDAKPADAAPRTAAIPARETANAAHGAA</sequence>
<feature type="region of interest" description="Disordered" evidence="2">
    <location>
        <begin position="86"/>
        <end position="134"/>
    </location>
</feature>
<dbReference type="InterPro" id="IPR024215">
    <property type="entry name" value="DUF3847"/>
</dbReference>
<keyword evidence="1" id="KW-0175">Coiled coil</keyword>
<dbReference type="AlphaFoldDB" id="A0A806KHP5"/>
<organism evidence="3">
    <name type="scientific">uncultured bacterium contig00005</name>
    <dbReference type="NCBI Taxonomy" id="1181497"/>
    <lineage>
        <taxon>Bacteria</taxon>
        <taxon>environmental samples</taxon>
    </lineage>
</organism>
<accession>A0A806KHP5</accession>
<proteinExistence type="predicted"/>
<reference evidence="3" key="1">
    <citation type="submission" date="2012-03" db="EMBL/GenBank/DDBJ databases">
        <title>Functional metagenomics reveals considerable lignocellulase gene clusters in the gut microbiome of a wood-feeding higher termite.</title>
        <authorList>
            <person name="Liu N."/>
        </authorList>
    </citation>
    <scope>NUCLEOTIDE SEQUENCE</scope>
</reference>
<evidence type="ECO:0000256" key="1">
    <source>
        <dbReference type="SAM" id="Coils"/>
    </source>
</evidence>
<dbReference type="Pfam" id="PF12958">
    <property type="entry name" value="DUF3847"/>
    <property type="match status" value="1"/>
</dbReference>
<feature type="compositionally biased region" description="Low complexity" evidence="2">
    <location>
        <begin position="100"/>
        <end position="127"/>
    </location>
</feature>